<evidence type="ECO:0000313" key="1">
    <source>
        <dbReference type="EMBL" id="KKN61593.1"/>
    </source>
</evidence>
<gene>
    <name evidence="1" type="ORF">LCGC14_0520460</name>
</gene>
<accession>A0A0F9V6V2</accession>
<proteinExistence type="predicted"/>
<comment type="caution">
    <text evidence="1">The sequence shown here is derived from an EMBL/GenBank/DDBJ whole genome shotgun (WGS) entry which is preliminary data.</text>
</comment>
<reference evidence="1" key="1">
    <citation type="journal article" date="2015" name="Nature">
        <title>Complex archaea that bridge the gap between prokaryotes and eukaryotes.</title>
        <authorList>
            <person name="Spang A."/>
            <person name="Saw J.H."/>
            <person name="Jorgensen S.L."/>
            <person name="Zaremba-Niedzwiedzka K."/>
            <person name="Martijn J."/>
            <person name="Lind A.E."/>
            <person name="van Eijk R."/>
            <person name="Schleper C."/>
            <person name="Guy L."/>
            <person name="Ettema T.J."/>
        </authorList>
    </citation>
    <scope>NUCLEOTIDE SEQUENCE</scope>
</reference>
<protein>
    <submittedName>
        <fullName evidence="1">Uncharacterized protein</fullName>
    </submittedName>
</protein>
<dbReference type="AlphaFoldDB" id="A0A0F9V6V2"/>
<name>A0A0F9V6V2_9ZZZZ</name>
<organism evidence="1">
    <name type="scientific">marine sediment metagenome</name>
    <dbReference type="NCBI Taxonomy" id="412755"/>
    <lineage>
        <taxon>unclassified sequences</taxon>
        <taxon>metagenomes</taxon>
        <taxon>ecological metagenomes</taxon>
    </lineage>
</organism>
<sequence>MSLWHTIRGRETMEHFPCVPEGIDVGMNAISYFCSSEEMPECKIADLCPLRPIYEEYEAMRTVVIAELAGATPQGLASRYRTFSMATLLPKWQKGRAIKRADAWEGLAEKLEAIEAE</sequence>
<dbReference type="EMBL" id="LAZR01000653">
    <property type="protein sequence ID" value="KKN61593.1"/>
    <property type="molecule type" value="Genomic_DNA"/>
</dbReference>